<evidence type="ECO:0000256" key="2">
    <source>
        <dbReference type="ARBA" id="ARBA00008685"/>
    </source>
</evidence>
<evidence type="ECO:0000313" key="16">
    <source>
        <dbReference type="EMBL" id="KAK9693205.1"/>
    </source>
</evidence>
<evidence type="ECO:0000256" key="7">
    <source>
        <dbReference type="ARBA" id="ARBA00023065"/>
    </source>
</evidence>
<evidence type="ECO:0000256" key="3">
    <source>
        <dbReference type="ARBA" id="ARBA00022448"/>
    </source>
</evidence>
<organism evidence="16 17">
    <name type="scientific">Popillia japonica</name>
    <name type="common">Japanese beetle</name>
    <dbReference type="NCBI Taxonomy" id="7064"/>
    <lineage>
        <taxon>Eukaryota</taxon>
        <taxon>Metazoa</taxon>
        <taxon>Ecdysozoa</taxon>
        <taxon>Arthropoda</taxon>
        <taxon>Hexapoda</taxon>
        <taxon>Insecta</taxon>
        <taxon>Pterygota</taxon>
        <taxon>Neoptera</taxon>
        <taxon>Endopterygota</taxon>
        <taxon>Coleoptera</taxon>
        <taxon>Polyphaga</taxon>
        <taxon>Scarabaeiformia</taxon>
        <taxon>Scarabaeidae</taxon>
        <taxon>Rutelinae</taxon>
        <taxon>Popillia</taxon>
    </lineage>
</organism>
<feature type="domain" description="Ionotropic glutamate receptor C-terminal" evidence="14">
    <location>
        <begin position="196"/>
        <end position="459"/>
    </location>
</feature>
<evidence type="ECO:0000256" key="11">
    <source>
        <dbReference type="ARBA" id="ARBA00023286"/>
    </source>
</evidence>
<keyword evidence="8 13" id="KW-0472">Membrane</keyword>
<keyword evidence="5 13" id="KW-0812">Transmembrane</keyword>
<keyword evidence="6 13" id="KW-1133">Transmembrane helix</keyword>
<evidence type="ECO:0000256" key="6">
    <source>
        <dbReference type="ARBA" id="ARBA00022989"/>
    </source>
</evidence>
<dbReference type="GO" id="GO:0050906">
    <property type="term" value="P:detection of stimulus involved in sensory perception"/>
    <property type="evidence" value="ECO:0007669"/>
    <property type="project" value="UniProtKB-ARBA"/>
</dbReference>
<keyword evidence="3" id="KW-0813">Transport</keyword>
<proteinExistence type="inferred from homology"/>
<keyword evidence="11" id="KW-1071">Ligand-gated ion channel</keyword>
<reference evidence="16 17" key="1">
    <citation type="journal article" date="2024" name="BMC Genomics">
        <title>De novo assembly and annotation of Popillia japonica's genome with initial clues to its potential as an invasive pest.</title>
        <authorList>
            <person name="Cucini C."/>
            <person name="Boschi S."/>
            <person name="Funari R."/>
            <person name="Cardaioli E."/>
            <person name="Iannotti N."/>
            <person name="Marturano G."/>
            <person name="Paoli F."/>
            <person name="Bruttini M."/>
            <person name="Carapelli A."/>
            <person name="Frati F."/>
            <person name="Nardi F."/>
        </authorList>
    </citation>
    <scope>NUCLEOTIDE SEQUENCE [LARGE SCALE GENOMIC DNA]</scope>
    <source>
        <strain evidence="16">DMR45628</strain>
    </source>
</reference>
<keyword evidence="12" id="KW-0407">Ion channel</keyword>
<evidence type="ECO:0000313" key="17">
    <source>
        <dbReference type="Proteomes" id="UP001458880"/>
    </source>
</evidence>
<feature type="domain" description="Ionotropic glutamate receptor L-glutamate and glycine-binding" evidence="15">
    <location>
        <begin position="44"/>
        <end position="147"/>
    </location>
</feature>
<evidence type="ECO:0000256" key="9">
    <source>
        <dbReference type="ARBA" id="ARBA00023170"/>
    </source>
</evidence>
<sequence>MGLVDLILVGLCANITCPGDKIRDTAAIQEEIIRNQAKLLKNYTLKIATVHNPPLSSIIETDGILQFGGIAYDLIEILRKKFEFEYEIVKPPEDSLNVEDNGIVGMLSRNEVDVAAAFLPAFSYMANHLHFSITLSKAEWVVLMKRPPVSATGSGLLAPFTCSGCFPTGVFLHGEPSPFLYHVIESRVGGSDEETAVSLFAVGPIIYLLILMQARLCKTDDNPVYPLPSCIWFVYGALLKQGSTLSPRTDSSRILFATWWIFITILTAFYTANLTAFLTLSKFTLPINTIWDIGGKKYTWVSQKGNAIEAALDNDVNFRTSLQGSHSEFLEEDGTSILENWVRRHDYMYIGERPIVDHLMYRDYLSKVDPNIAESDRCTFVVTTWTVTENLRAFAYAPNFPFTDLFNNILMHLVESGIVMYSLREGLPDTQICPLDLGSKERQLQNTDLIMTYYIVVGGFIVSTIAFLMEVLCTKCNGKIKSSKQPHADSLFTVAEKKVDENRLFPPPPPYHALFKPPFPQSENATTKKVNGRDYWVIKSVDGSTRLIPIRAPSAFLFQYDN</sequence>
<accession>A0AAW1ITC1</accession>
<dbReference type="InterPro" id="IPR019594">
    <property type="entry name" value="Glu/Gly-bd"/>
</dbReference>
<evidence type="ECO:0000256" key="8">
    <source>
        <dbReference type="ARBA" id="ARBA00023136"/>
    </source>
</evidence>
<comment type="similarity">
    <text evidence="2">Belongs to the glutamate-gated ion channel (TC 1.A.10.1) family.</text>
</comment>
<evidence type="ECO:0000259" key="14">
    <source>
        <dbReference type="Pfam" id="PF00060"/>
    </source>
</evidence>
<dbReference type="Gene3D" id="1.10.287.70">
    <property type="match status" value="1"/>
</dbReference>
<dbReference type="AlphaFoldDB" id="A0AAW1ITC1"/>
<keyword evidence="4" id="KW-1003">Cell membrane</keyword>
<keyword evidence="9" id="KW-0675">Receptor</keyword>
<evidence type="ECO:0000256" key="12">
    <source>
        <dbReference type="ARBA" id="ARBA00023303"/>
    </source>
</evidence>
<gene>
    <name evidence="16" type="ORF">QE152_g34360</name>
</gene>
<dbReference type="Pfam" id="PF00060">
    <property type="entry name" value="Lig_chan"/>
    <property type="match status" value="1"/>
</dbReference>
<dbReference type="GO" id="GO:0015276">
    <property type="term" value="F:ligand-gated monoatomic ion channel activity"/>
    <property type="evidence" value="ECO:0007669"/>
    <property type="project" value="InterPro"/>
</dbReference>
<evidence type="ECO:0000256" key="10">
    <source>
        <dbReference type="ARBA" id="ARBA00023180"/>
    </source>
</evidence>
<dbReference type="EMBL" id="JASPKY010000549">
    <property type="protein sequence ID" value="KAK9693205.1"/>
    <property type="molecule type" value="Genomic_DNA"/>
</dbReference>
<evidence type="ECO:0000256" key="4">
    <source>
        <dbReference type="ARBA" id="ARBA00022475"/>
    </source>
</evidence>
<evidence type="ECO:0000259" key="15">
    <source>
        <dbReference type="Pfam" id="PF10613"/>
    </source>
</evidence>
<dbReference type="InterPro" id="IPR001320">
    <property type="entry name" value="Iontro_rcpt_C"/>
</dbReference>
<dbReference type="InterPro" id="IPR052192">
    <property type="entry name" value="Insect_Ionotropic_Sensory_Rcpt"/>
</dbReference>
<dbReference type="Gene3D" id="3.40.190.10">
    <property type="entry name" value="Periplasmic binding protein-like II"/>
    <property type="match status" value="1"/>
</dbReference>
<dbReference type="Pfam" id="PF10613">
    <property type="entry name" value="Lig_chan-Glu_bd"/>
    <property type="match status" value="1"/>
</dbReference>
<dbReference type="Proteomes" id="UP001458880">
    <property type="component" value="Unassembled WGS sequence"/>
</dbReference>
<keyword evidence="10" id="KW-0325">Glycoprotein</keyword>
<evidence type="ECO:0000256" key="13">
    <source>
        <dbReference type="SAM" id="Phobius"/>
    </source>
</evidence>
<evidence type="ECO:0000256" key="5">
    <source>
        <dbReference type="ARBA" id="ARBA00022692"/>
    </source>
</evidence>
<comment type="subcellular location">
    <subcellularLocation>
        <location evidence="1">Cell membrane</location>
        <topology evidence="1">Multi-pass membrane protein</topology>
    </subcellularLocation>
</comment>
<feature type="transmembrane region" description="Helical" evidence="13">
    <location>
        <begin position="254"/>
        <end position="280"/>
    </location>
</feature>
<keyword evidence="17" id="KW-1185">Reference proteome</keyword>
<comment type="caution">
    <text evidence="16">The sequence shown here is derived from an EMBL/GenBank/DDBJ whole genome shotgun (WGS) entry which is preliminary data.</text>
</comment>
<dbReference type="GO" id="GO:0005886">
    <property type="term" value="C:plasma membrane"/>
    <property type="evidence" value="ECO:0007669"/>
    <property type="project" value="UniProtKB-SubCell"/>
</dbReference>
<dbReference type="PANTHER" id="PTHR42643:SF24">
    <property type="entry name" value="IONOTROPIC RECEPTOR 60A"/>
    <property type="match status" value="1"/>
</dbReference>
<dbReference type="SUPFAM" id="SSF53850">
    <property type="entry name" value="Periplasmic binding protein-like II"/>
    <property type="match status" value="1"/>
</dbReference>
<keyword evidence="7" id="KW-0406">Ion transport</keyword>
<feature type="transmembrane region" description="Helical" evidence="13">
    <location>
        <begin position="449"/>
        <end position="469"/>
    </location>
</feature>
<evidence type="ECO:0000256" key="1">
    <source>
        <dbReference type="ARBA" id="ARBA00004651"/>
    </source>
</evidence>
<protein>
    <submittedName>
        <fullName evidence="16">Ligated ion channel L-glutamate- and glycine-binding site</fullName>
    </submittedName>
</protein>
<dbReference type="PANTHER" id="PTHR42643">
    <property type="entry name" value="IONOTROPIC RECEPTOR 20A-RELATED"/>
    <property type="match status" value="1"/>
</dbReference>
<name>A0AAW1ITC1_POPJA</name>